<gene>
    <name evidence="2" type="ORF">F4693_002994</name>
</gene>
<feature type="transmembrane region" description="Helical" evidence="1">
    <location>
        <begin position="76"/>
        <end position="94"/>
    </location>
</feature>
<reference evidence="2 3" key="1">
    <citation type="submission" date="2020-08" db="EMBL/GenBank/DDBJ databases">
        <title>The Agave Microbiome: Exploring the role of microbial communities in plant adaptations to desert environments.</title>
        <authorList>
            <person name="Partida-Martinez L.P."/>
        </authorList>
    </citation>
    <scope>NUCLEOTIDE SEQUENCE [LARGE SCALE GENOMIC DNA]</scope>
    <source>
        <strain evidence="2 3">AS3.13</strain>
    </source>
</reference>
<evidence type="ECO:0000313" key="3">
    <source>
        <dbReference type="Proteomes" id="UP000522313"/>
    </source>
</evidence>
<dbReference type="Proteomes" id="UP000522313">
    <property type="component" value="Unassembled WGS sequence"/>
</dbReference>
<dbReference type="AlphaFoldDB" id="A0A7X0MNT5"/>
<keyword evidence="1" id="KW-0812">Transmembrane</keyword>
<comment type="caution">
    <text evidence="2">The sequence shown here is derived from an EMBL/GenBank/DDBJ whole genome shotgun (WGS) entry which is preliminary data.</text>
</comment>
<feature type="transmembrane region" description="Helical" evidence="1">
    <location>
        <begin position="12"/>
        <end position="40"/>
    </location>
</feature>
<evidence type="ECO:0000256" key="1">
    <source>
        <dbReference type="SAM" id="Phobius"/>
    </source>
</evidence>
<sequence length="95" mass="9413">MTGPAARLPTAKAFTLVAVNVAGCGAAALGLLVMALLVNVEDGFDAGMGVVTLASAIAAALHGVAIVKASRTEKGLAWTLAALPMWILILPGMAS</sequence>
<organism evidence="2 3">
    <name type="scientific">Sphingomonas endophytica</name>
    <dbReference type="NCBI Taxonomy" id="869719"/>
    <lineage>
        <taxon>Bacteria</taxon>
        <taxon>Pseudomonadati</taxon>
        <taxon>Pseudomonadota</taxon>
        <taxon>Alphaproteobacteria</taxon>
        <taxon>Sphingomonadales</taxon>
        <taxon>Sphingomonadaceae</taxon>
        <taxon>Sphingomonas</taxon>
    </lineage>
</organism>
<reference evidence="2 3" key="2">
    <citation type="submission" date="2020-08" db="EMBL/GenBank/DDBJ databases">
        <authorList>
            <person name="Partida-Martinez L."/>
            <person name="Huntemann M."/>
            <person name="Clum A."/>
            <person name="Wang J."/>
            <person name="Palaniappan K."/>
            <person name="Ritter S."/>
            <person name="Chen I.-M."/>
            <person name="Stamatis D."/>
            <person name="Reddy T."/>
            <person name="O'Malley R."/>
            <person name="Daum C."/>
            <person name="Shapiro N."/>
            <person name="Ivanova N."/>
            <person name="Kyrpides N."/>
            <person name="Woyke T."/>
        </authorList>
    </citation>
    <scope>NUCLEOTIDE SEQUENCE [LARGE SCALE GENOMIC DNA]</scope>
    <source>
        <strain evidence="2 3">AS3.13</strain>
    </source>
</reference>
<name>A0A7X0MNT5_9SPHN</name>
<protein>
    <submittedName>
        <fullName evidence="2">Uncharacterized protein</fullName>
    </submittedName>
</protein>
<feature type="transmembrane region" description="Helical" evidence="1">
    <location>
        <begin position="46"/>
        <end position="67"/>
    </location>
</feature>
<dbReference type="RefSeq" id="WP_184507156.1">
    <property type="nucleotide sequence ID" value="NZ_JACHBT010000017.1"/>
</dbReference>
<keyword evidence="1" id="KW-1133">Transmembrane helix</keyword>
<evidence type="ECO:0000313" key="2">
    <source>
        <dbReference type="EMBL" id="MBB6505997.1"/>
    </source>
</evidence>
<accession>A0A7X0MNT5</accession>
<proteinExistence type="predicted"/>
<keyword evidence="1" id="KW-0472">Membrane</keyword>
<dbReference type="EMBL" id="JACHBT010000017">
    <property type="protein sequence ID" value="MBB6505997.1"/>
    <property type="molecule type" value="Genomic_DNA"/>
</dbReference>